<evidence type="ECO:0000259" key="4">
    <source>
        <dbReference type="Pfam" id="PF01728"/>
    </source>
</evidence>
<dbReference type="Gene3D" id="3.10.290.10">
    <property type="entry name" value="RNA-binding S4 domain"/>
    <property type="match status" value="1"/>
</dbReference>
<organism evidence="5 6">
    <name type="scientific">Campylobacter gracilis RM3268</name>
    <dbReference type="NCBI Taxonomy" id="553220"/>
    <lineage>
        <taxon>Bacteria</taxon>
        <taxon>Pseudomonadati</taxon>
        <taxon>Campylobacterota</taxon>
        <taxon>Epsilonproteobacteria</taxon>
        <taxon>Campylobacterales</taxon>
        <taxon>Campylobacteraceae</taxon>
        <taxon>Campylobacter</taxon>
    </lineage>
</organism>
<accession>C8PJ59</accession>
<dbReference type="GO" id="GO:0008168">
    <property type="term" value="F:methyltransferase activity"/>
    <property type="evidence" value="ECO:0007669"/>
    <property type="project" value="UniProtKB-KW"/>
</dbReference>
<sequence length="392" mass="41458">MRFDLLVANTLKISRNQAAALIKQDKILLRGAVQNRPSAQIAPEQSGEISAIDQIYVSRGALKLAGFLDELAENGLLASCGANLPSAAAEILKPHSGAKSADSKAAATQKAGAVTTQISSADFAATDKILSADEATKIPSATATKIAETNTKAIRNAKTSADTAVLLQTGADKQTVEFLQTGKGAEMAEILNAAKASKSGGKAGVCRRESSTGAIQTKPSQKDILNLAGADVLDVGSSTGGFVQILLQCGAKSVTALDVGSSQLSEILRRDPRVIVRENTDIREFASEKKFDLITCDVSFISLNLILKSLASLAKNALIVLFKPQFEVGAEIKRNKKGVLKDEKAVRAARAKFEQLCAELGLAVLHASACKITGKEGNREFFYLLKRMNDEI</sequence>
<dbReference type="InterPro" id="IPR036986">
    <property type="entry name" value="S4_RNA-bd_sf"/>
</dbReference>
<proteinExistence type="inferred from homology"/>
<evidence type="ECO:0000313" key="6">
    <source>
        <dbReference type="Proteomes" id="UP000005709"/>
    </source>
</evidence>
<evidence type="ECO:0000256" key="2">
    <source>
        <dbReference type="ARBA" id="ARBA00029460"/>
    </source>
</evidence>
<comment type="caution">
    <text evidence="5">The sequence shown here is derived from an EMBL/GenBank/DDBJ whole genome shotgun (WGS) entry which is preliminary data.</text>
</comment>
<dbReference type="PROSITE" id="PS50889">
    <property type="entry name" value="S4"/>
    <property type="match status" value="1"/>
</dbReference>
<dbReference type="InterPro" id="IPR002877">
    <property type="entry name" value="RNA_MeTrfase_FtsJ_dom"/>
</dbReference>
<feature type="domain" description="Ribosomal RNA methyltransferase FtsJ" evidence="4">
    <location>
        <begin position="224"/>
        <end position="386"/>
    </location>
</feature>
<keyword evidence="6" id="KW-1185">Reference proteome</keyword>
<dbReference type="eggNOG" id="COG1189">
    <property type="taxonomic scope" value="Bacteria"/>
</dbReference>
<gene>
    <name evidence="5" type="ORF">CAMGR0001_1258</name>
</gene>
<dbReference type="EMBL" id="ACYG01000027">
    <property type="protein sequence ID" value="EEV16964.1"/>
    <property type="molecule type" value="Genomic_DNA"/>
</dbReference>
<dbReference type="SUPFAM" id="SSF55174">
    <property type="entry name" value="Alpha-L RNA-binding motif"/>
    <property type="match status" value="1"/>
</dbReference>
<dbReference type="InterPro" id="IPR029063">
    <property type="entry name" value="SAM-dependent_MTases_sf"/>
</dbReference>
<dbReference type="RefSeq" id="WP_005871859.1">
    <property type="nucleotide sequence ID" value="NZ_ACYG01000027.1"/>
</dbReference>
<comment type="similarity">
    <text evidence="2">Belongs to the TlyA family.</text>
</comment>
<dbReference type="Pfam" id="PF01728">
    <property type="entry name" value="FtsJ"/>
    <property type="match status" value="1"/>
</dbReference>
<dbReference type="Proteomes" id="UP000005709">
    <property type="component" value="Unassembled WGS sequence"/>
</dbReference>
<dbReference type="InterPro" id="IPR047048">
    <property type="entry name" value="TlyA"/>
</dbReference>
<dbReference type="OrthoDB" id="9784736at2"/>
<dbReference type="PANTHER" id="PTHR32319:SF0">
    <property type="entry name" value="BACTERIAL HEMOLYSIN-LIKE PROTEIN"/>
    <property type="match status" value="1"/>
</dbReference>
<dbReference type="GO" id="GO:0003723">
    <property type="term" value="F:RNA binding"/>
    <property type="evidence" value="ECO:0007669"/>
    <property type="project" value="UniProtKB-KW"/>
</dbReference>
<reference evidence="5 6" key="1">
    <citation type="submission" date="2009-07" db="EMBL/GenBank/DDBJ databases">
        <authorList>
            <person name="Madupu R."/>
            <person name="Sebastian Y."/>
            <person name="Durkin A.S."/>
            <person name="Torralba M."/>
            <person name="Methe B."/>
            <person name="Sutton G.G."/>
            <person name="Strausberg R.L."/>
            <person name="Nelson K.E."/>
        </authorList>
    </citation>
    <scope>NUCLEOTIDE SEQUENCE [LARGE SCALE GENOMIC DNA]</scope>
    <source>
        <strain evidence="5 6">RM3268</strain>
    </source>
</reference>
<name>C8PJ59_9BACT</name>
<keyword evidence="5" id="KW-0808">Transferase</keyword>
<dbReference type="PANTHER" id="PTHR32319">
    <property type="entry name" value="BACTERIAL HEMOLYSIN-LIKE PROTEIN"/>
    <property type="match status" value="1"/>
</dbReference>
<protein>
    <submittedName>
        <fullName evidence="5">Putative ribosomal RNA large subunit methyltransferase J</fullName>
    </submittedName>
</protein>
<dbReference type="Gene3D" id="3.40.50.150">
    <property type="entry name" value="Vaccinia Virus protein VP39"/>
    <property type="match status" value="1"/>
</dbReference>
<dbReference type="GO" id="GO:0032259">
    <property type="term" value="P:methylation"/>
    <property type="evidence" value="ECO:0007669"/>
    <property type="project" value="UniProtKB-KW"/>
</dbReference>
<keyword evidence="1 3" id="KW-0694">RNA-binding</keyword>
<dbReference type="SUPFAM" id="SSF53335">
    <property type="entry name" value="S-adenosyl-L-methionine-dependent methyltransferases"/>
    <property type="match status" value="1"/>
</dbReference>
<dbReference type="AlphaFoldDB" id="C8PJ59"/>
<dbReference type="CDD" id="cd02440">
    <property type="entry name" value="AdoMet_MTases"/>
    <property type="match status" value="1"/>
</dbReference>
<evidence type="ECO:0000256" key="1">
    <source>
        <dbReference type="ARBA" id="ARBA00022884"/>
    </source>
</evidence>
<evidence type="ECO:0000256" key="3">
    <source>
        <dbReference type="PROSITE-ProRule" id="PRU00182"/>
    </source>
</evidence>
<dbReference type="STRING" id="824.CGRAC_0905"/>
<keyword evidence="5" id="KW-0489">Methyltransferase</keyword>
<evidence type="ECO:0000313" key="5">
    <source>
        <dbReference type="EMBL" id="EEV16964.1"/>
    </source>
</evidence>